<comment type="caution">
    <text evidence="2">The sequence shown here is derived from an EMBL/GenBank/DDBJ whole genome shotgun (WGS) entry which is preliminary data.</text>
</comment>
<keyword evidence="3" id="KW-1185">Reference proteome</keyword>
<feature type="compositionally biased region" description="Low complexity" evidence="1">
    <location>
        <begin position="88"/>
        <end position="104"/>
    </location>
</feature>
<dbReference type="EMBL" id="JAHRHY010000006">
    <property type="protein sequence ID" value="KAG9068904.1"/>
    <property type="molecule type" value="Genomic_DNA"/>
</dbReference>
<proteinExistence type="predicted"/>
<evidence type="ECO:0000313" key="2">
    <source>
        <dbReference type="EMBL" id="KAG9068904.1"/>
    </source>
</evidence>
<evidence type="ECO:0000313" key="3">
    <source>
        <dbReference type="Proteomes" id="UP000707451"/>
    </source>
</evidence>
<dbReference type="AlphaFoldDB" id="A0A9P8BU32"/>
<evidence type="ECO:0000256" key="1">
    <source>
        <dbReference type="SAM" id="MobiDB-lite"/>
    </source>
</evidence>
<dbReference type="Proteomes" id="UP000707451">
    <property type="component" value="Unassembled WGS sequence"/>
</dbReference>
<protein>
    <submittedName>
        <fullName evidence="2">Uncharacterized protein</fullName>
    </submittedName>
</protein>
<name>A0A9P8BU32_9FUNG</name>
<reference evidence="2" key="1">
    <citation type="submission" date="2021-06" db="EMBL/GenBank/DDBJ databases">
        <title>Genome Sequence of Mortierella hyaline Strain SCG-10, a Cold-Adapted, Nitrate-Reducing Fungus Isolated from Soil in Minnesota, USA.</title>
        <authorList>
            <person name="Aldossari N."/>
        </authorList>
    </citation>
    <scope>NUCLEOTIDE SEQUENCE</scope>
    <source>
        <strain evidence="2">SCG-10</strain>
    </source>
</reference>
<gene>
    <name evidence="2" type="ORF">KI688_011197</name>
</gene>
<accession>A0A9P8BU32</accession>
<feature type="region of interest" description="Disordered" evidence="1">
    <location>
        <begin position="79"/>
        <end position="105"/>
    </location>
</feature>
<dbReference type="OrthoDB" id="2419035at2759"/>
<sequence length="652" mass="71318">MCLEANDMPLLLFEKLVDSVADVLAGSLEYSWMGAEGDDTQFHLQAQNHQEHHRQQQQQQMWMEQSAPLEALESAFDRAGGRRRHFKTSSTKSKTNSNNSNTPKNCDKLRFVAEDTWESILLEMGRVLQANNLFLPTLLPLSKVLTEPLEEEDKSEMPRLMRLLEMGLVAFHHVAGVIPEGTKTQLETILQGTTTLQRQLVELFKCQNRIWTPELAAKAVSRRSCVAVGIFYDDYFEQLRRVMGDAQSGFSENKLIKEAFSKLKFQSEGIYLTQQGACKAVDAVEREDSMDELVELVALLRLTLAAGDALQACQVSLQRSVVKAQARAGSVSDLEQVIYGLLAMGGRRQDPTSSPMGRGGGGGGSKEGVVARCHEAFAEAADMVDSILSIPIVKGGDAPAGSVFLHRLLTKDVDRIREWIQKAWKSIDQHSASDGGNGRGGGEWRQIEMVTALLIKNLKDVELSERADSVVHEFLGPARRLEGKIRKLDECILSVDRQHGSSKIEAEAEAGEEGGGKDEAAKGTQLPCGFLAERGRETMALAIGGATLTRLTKSSDEMKAALEKVAKAAGLWDEAHENVIKKVEWSNMNATAVGEITAALDGLERAYEGQVIGDELDAELTELVPLVVVQIRALQACANVQRATSPSPSPSV</sequence>
<feature type="region of interest" description="Disordered" evidence="1">
    <location>
        <begin position="502"/>
        <end position="523"/>
    </location>
</feature>
<organism evidence="2 3">
    <name type="scientific">Linnemannia hyalina</name>
    <dbReference type="NCBI Taxonomy" id="64524"/>
    <lineage>
        <taxon>Eukaryota</taxon>
        <taxon>Fungi</taxon>
        <taxon>Fungi incertae sedis</taxon>
        <taxon>Mucoromycota</taxon>
        <taxon>Mortierellomycotina</taxon>
        <taxon>Mortierellomycetes</taxon>
        <taxon>Mortierellales</taxon>
        <taxon>Mortierellaceae</taxon>
        <taxon>Linnemannia</taxon>
    </lineage>
</organism>